<accession>A0ABU2T3P2</accession>
<organism evidence="1 2">
    <name type="scientific">Streptomyces mooreae</name>
    <dbReference type="NCBI Taxonomy" id="3075523"/>
    <lineage>
        <taxon>Bacteria</taxon>
        <taxon>Bacillati</taxon>
        <taxon>Actinomycetota</taxon>
        <taxon>Actinomycetes</taxon>
        <taxon>Kitasatosporales</taxon>
        <taxon>Streptomycetaceae</taxon>
        <taxon>Streptomyces</taxon>
    </lineage>
</organism>
<dbReference type="InterPro" id="IPR025859">
    <property type="entry name" value="AurF/CmlI"/>
</dbReference>
<sequence length="305" mass="34160">MKSPLNQWYEKAGVRRDPRRVIGQDLESGKTLFPEAMIPYLDHPLVRALGPDERFRIVARHLYQYLHFTMHFETSVVNRATERIANGTSGLGVATGMRLDAYKIYCDEAYHALYSLDIIEQVRGATGIDVPAYDFMPFLSQLDGIGAQVMQGEPLLSQLLQVVVFETLVTSILKDVPKDPMVVTTVRDVVRDHAEDEGRHHAYFSGFFKELWTDLDPALRERSARCLPELVLRSLAPDLAPVRNSLRLAGLDKDGVEQVVADAYAPVQVREQIRNSARHTVRLFESVGVLEMPGAEEAFAAAGLV</sequence>
<gene>
    <name evidence="1" type="ORF">RM550_08825</name>
</gene>
<reference evidence="1" key="1">
    <citation type="submission" date="2024-05" db="EMBL/GenBank/DDBJ databases">
        <title>30 novel species of actinomycetes from the DSMZ collection.</title>
        <authorList>
            <person name="Nouioui I."/>
        </authorList>
    </citation>
    <scope>NUCLEOTIDE SEQUENCE</scope>
    <source>
        <strain evidence="1">DSM 41527</strain>
    </source>
</reference>
<dbReference type="EMBL" id="JAVRFE010000008">
    <property type="protein sequence ID" value="MDT0455843.1"/>
    <property type="molecule type" value="Genomic_DNA"/>
</dbReference>
<comment type="caution">
    <text evidence="1">The sequence shown here is derived from an EMBL/GenBank/DDBJ whole genome shotgun (WGS) entry which is preliminary data.</text>
</comment>
<dbReference type="Pfam" id="PF11583">
    <property type="entry name" value="AurF"/>
    <property type="match status" value="1"/>
</dbReference>
<evidence type="ECO:0000313" key="2">
    <source>
        <dbReference type="Proteomes" id="UP001180551"/>
    </source>
</evidence>
<proteinExistence type="predicted"/>
<keyword evidence="2" id="KW-1185">Reference proteome</keyword>
<name>A0ABU2T3P2_9ACTN</name>
<evidence type="ECO:0000313" key="1">
    <source>
        <dbReference type="EMBL" id="MDT0455843.1"/>
    </source>
</evidence>
<dbReference type="RefSeq" id="WP_311623140.1">
    <property type="nucleotide sequence ID" value="NZ_JAVRFE010000008.1"/>
</dbReference>
<dbReference type="InterPro" id="IPR012348">
    <property type="entry name" value="RNR-like"/>
</dbReference>
<dbReference type="Proteomes" id="UP001180551">
    <property type="component" value="Unassembled WGS sequence"/>
</dbReference>
<dbReference type="Gene3D" id="1.10.620.20">
    <property type="entry name" value="Ribonucleotide Reductase, subunit A"/>
    <property type="match status" value="1"/>
</dbReference>
<protein>
    <submittedName>
        <fullName evidence="1">Diiron oxygenase</fullName>
    </submittedName>
</protein>